<proteinExistence type="predicted"/>
<dbReference type="InterPro" id="IPR000253">
    <property type="entry name" value="FHA_dom"/>
</dbReference>
<evidence type="ECO:0000256" key="2">
    <source>
        <dbReference type="SAM" id="MobiDB-lite"/>
    </source>
</evidence>
<dbReference type="Gene3D" id="2.60.200.20">
    <property type="match status" value="1"/>
</dbReference>
<dbReference type="SMART" id="SM00240">
    <property type="entry name" value="FHA"/>
    <property type="match status" value="1"/>
</dbReference>
<keyword evidence="6" id="KW-1185">Reference proteome</keyword>
<evidence type="ECO:0000313" key="6">
    <source>
        <dbReference type="Proteomes" id="UP000198802"/>
    </source>
</evidence>
<evidence type="ECO:0000256" key="1">
    <source>
        <dbReference type="ARBA" id="ARBA00022553"/>
    </source>
</evidence>
<evidence type="ECO:0000313" key="5">
    <source>
        <dbReference type="EMBL" id="CUU60485.1"/>
    </source>
</evidence>
<dbReference type="SUPFAM" id="SSF49879">
    <property type="entry name" value="SMAD/FHA domain"/>
    <property type="match status" value="1"/>
</dbReference>
<dbReference type="RefSeq" id="WP_091285475.1">
    <property type="nucleotide sequence ID" value="NZ_FAOZ01000041.1"/>
</dbReference>
<dbReference type="Pfam" id="PF00498">
    <property type="entry name" value="FHA"/>
    <property type="match status" value="1"/>
</dbReference>
<dbReference type="AlphaFoldDB" id="A0A0S4QY27"/>
<protein>
    <submittedName>
        <fullName evidence="5">FHA domain-containing protein</fullName>
    </submittedName>
</protein>
<keyword evidence="3" id="KW-1133">Transmembrane helix</keyword>
<keyword evidence="1" id="KW-0597">Phosphoprotein</keyword>
<evidence type="ECO:0000256" key="3">
    <source>
        <dbReference type="SAM" id="Phobius"/>
    </source>
</evidence>
<dbReference type="EMBL" id="FAOZ01000041">
    <property type="protein sequence ID" value="CUU60485.1"/>
    <property type="molecule type" value="Genomic_DNA"/>
</dbReference>
<keyword evidence="3" id="KW-0812">Transmembrane</keyword>
<evidence type="ECO:0000259" key="4">
    <source>
        <dbReference type="PROSITE" id="PS50006"/>
    </source>
</evidence>
<keyword evidence="3" id="KW-0472">Membrane</keyword>
<dbReference type="Proteomes" id="UP000198802">
    <property type="component" value="Unassembled WGS sequence"/>
</dbReference>
<sequence length="182" mass="19080">MDLTSIRVTTPAGTVELSPDRSHVIGRGREADVPLTDTKVSRRHVELVPEPDGWIARDLSSNGIWRDGARSRQVVVHGEVVLHLGGSNGPRIVLWAPQPQPRPEPEPHGARQAPPMKDNSEAQTVLAGPGARMAPPPPAVPAGAPAGTGTPAPARAGLMRMLPTLIWLAAVGFTLGALVALS</sequence>
<dbReference type="InterPro" id="IPR008984">
    <property type="entry name" value="SMAD_FHA_dom_sf"/>
</dbReference>
<dbReference type="PROSITE" id="PS50006">
    <property type="entry name" value="FHA_DOMAIN"/>
    <property type="match status" value="1"/>
</dbReference>
<organism evidence="5 6">
    <name type="scientific">Parafrankia irregularis</name>
    <dbReference type="NCBI Taxonomy" id="795642"/>
    <lineage>
        <taxon>Bacteria</taxon>
        <taxon>Bacillati</taxon>
        <taxon>Actinomycetota</taxon>
        <taxon>Actinomycetes</taxon>
        <taxon>Frankiales</taxon>
        <taxon>Frankiaceae</taxon>
        <taxon>Parafrankia</taxon>
    </lineage>
</organism>
<reference evidence="6" key="1">
    <citation type="submission" date="2015-11" db="EMBL/GenBank/DDBJ databases">
        <authorList>
            <person name="Varghese N."/>
        </authorList>
    </citation>
    <scope>NUCLEOTIDE SEQUENCE [LARGE SCALE GENOMIC DNA]</scope>
    <source>
        <strain evidence="6">DSM 45899</strain>
    </source>
</reference>
<feature type="region of interest" description="Disordered" evidence="2">
    <location>
        <begin position="97"/>
        <end position="148"/>
    </location>
</feature>
<name>A0A0S4QY27_9ACTN</name>
<feature type="transmembrane region" description="Helical" evidence="3">
    <location>
        <begin position="164"/>
        <end position="181"/>
    </location>
</feature>
<gene>
    <name evidence="5" type="ORF">Ga0074812_1414</name>
</gene>
<feature type="domain" description="FHA" evidence="4">
    <location>
        <begin position="23"/>
        <end position="71"/>
    </location>
</feature>
<accession>A0A0S4QY27</accession>